<evidence type="ECO:0000256" key="3">
    <source>
        <dbReference type="ARBA" id="ARBA00023136"/>
    </source>
</evidence>
<dbReference type="Gene3D" id="2.40.170.20">
    <property type="entry name" value="TonB-dependent receptor, beta-barrel domain"/>
    <property type="match status" value="1"/>
</dbReference>
<dbReference type="InterPro" id="IPR023996">
    <property type="entry name" value="TonB-dep_OMP_SusC/RagA"/>
</dbReference>
<keyword evidence="9" id="KW-1185">Reference proteome</keyword>
<keyword evidence="5" id="KW-0732">Signal</keyword>
<dbReference type="EMBL" id="JACOOH010000012">
    <property type="protein sequence ID" value="MBC5623560.1"/>
    <property type="molecule type" value="Genomic_DNA"/>
</dbReference>
<evidence type="ECO:0000256" key="1">
    <source>
        <dbReference type="ARBA" id="ARBA00004442"/>
    </source>
</evidence>
<evidence type="ECO:0000256" key="4">
    <source>
        <dbReference type="ARBA" id="ARBA00023237"/>
    </source>
</evidence>
<dbReference type="Pfam" id="PF07660">
    <property type="entry name" value="STN"/>
    <property type="match status" value="1"/>
</dbReference>
<keyword evidence="2" id="KW-0813">Transport</keyword>
<dbReference type="NCBIfam" id="TIGR04056">
    <property type="entry name" value="OMP_RagA_SusC"/>
    <property type="match status" value="1"/>
</dbReference>
<dbReference type="NCBIfam" id="TIGR04057">
    <property type="entry name" value="SusC_RagA_signa"/>
    <property type="match status" value="1"/>
</dbReference>
<feature type="domain" description="TonB-dependent receptor plug" evidence="7">
    <location>
        <begin position="209"/>
        <end position="340"/>
    </location>
</feature>
<proteinExistence type="predicted"/>
<protein>
    <submittedName>
        <fullName evidence="8">SusC/RagA family TonB-linked outer membrane protein</fullName>
    </submittedName>
</protein>
<dbReference type="SUPFAM" id="SSF49464">
    <property type="entry name" value="Carboxypeptidase regulatory domain-like"/>
    <property type="match status" value="1"/>
</dbReference>
<evidence type="ECO:0000259" key="7">
    <source>
        <dbReference type="Pfam" id="PF07715"/>
    </source>
</evidence>
<gene>
    <name evidence="8" type="ORF">H8S64_20910</name>
</gene>
<accession>A0ABR7D7T8</accession>
<dbReference type="Pfam" id="PF13715">
    <property type="entry name" value="CarbopepD_reg_2"/>
    <property type="match status" value="1"/>
</dbReference>
<dbReference type="Proteomes" id="UP000646484">
    <property type="component" value="Unassembled WGS sequence"/>
</dbReference>
<evidence type="ECO:0000313" key="8">
    <source>
        <dbReference type="EMBL" id="MBC5623560.1"/>
    </source>
</evidence>
<evidence type="ECO:0000256" key="5">
    <source>
        <dbReference type="SAM" id="SignalP"/>
    </source>
</evidence>
<dbReference type="Pfam" id="PF07715">
    <property type="entry name" value="Plug"/>
    <property type="match status" value="1"/>
</dbReference>
<name>A0ABR7D7T8_9BACT</name>
<sequence length="1184" mass="133050">MLRVMKIGFFLLVLSLTSVYATTFSQQKVSLDVKNGTLLHVLDLLQEQSGYTFLFSSEDVKNVTNLSIKVENEDLFNVLKQCLQGTCLSFEVNEKLVVLRRLVSKMDEPEKKSIRLKGFVYDTKKQPMPGVTVRLIGTSVGTATDANGRFSVVLPVEKGQLEFSFVGFRSQIVHFSEKTEVDTLRITMHEDVQAIDEVVVTGYGDVSRKNYTGAATTVRAADILMPGVSSIDQMLQGVVPGMLVWNTTGQVGATPKIRVRGTSTLLGSQEPVWVVDGVVQRDPQPFNSDENLKFSTDADDIKELAGNAISWLNPYDIETITVLKDASATAIYGSKAANGVIVVTTKKATAGKVAVNYSGDFTIGQRPRYGLYDLMNSEEHMRLQKEIYEERRKYPSASFMLPIGYYGLQQKLLQREITLEEMDLEYRKLARTNTNWFDILFRNSFSHTHSLGISGGSEKVQNRTSFGFTQQKGEAKGNDVTNFTVSSNTTVQLWERVTVNMLLNGSIREVDGFAYGVDPFTYAYNTSRAIPAYHEDGSLYYHDKQGQLSNVISGKTTYNYNILNELANTGSENTTRTWGTIFDLKWEILPGLEYQGLFSYASSSANSEQYAGERSFYITSIRGYEYGTVKTTDSGYRSTPLPVGGVLSTDMTNTRTVTVRNSLVYDRLFREKHRVTLQVGIETNSVKTKGETNLRYGYLPERGETFATPPISYKVIFTEYDNTDIVNGTHTIVNRIENELSEFATGVYTYDDRYVANFSVRADASNRFGQDKNKRFQPTWSAGVKWRVTREAFLRNSWWLNNLDIYGSYGYQGNAVTSVCPELIATDQYYNQYQAFGLKVKSLPYPSLGWEKTKTWNVGVDASLLEGRVNFTFNYFKKISDVLASREIAYENGMANGIVFGSTMKNYGYDFVINVVPVRTEKFTWQLSLNTSVTKNGVKDNERVNTLDDYLNGSAVVNGRPFSTFYSYKFAGLDKEYGTPTFENTDLENGGSPKDFLVESGKFTPDFSGGLNTMLKYKQFSLYALFAVQFGGHDRLPDFYASSLSTGSGLPGPEKNVSRKLMNRWRNPGDDTQIPALPGGEGTEYVRLPVTQTSTSSLQNCYVMYNNSDIRVANTDFIRCRSLSLSYDFTGEWLNKMGLSYLSMKASMTNPFMWVSDKKWDGLDPETGNWPARRVTSLSLQVRF</sequence>
<dbReference type="Gene3D" id="2.60.40.1120">
    <property type="entry name" value="Carboxypeptidase-like, regulatory domain"/>
    <property type="match status" value="1"/>
</dbReference>
<evidence type="ECO:0000313" key="9">
    <source>
        <dbReference type="Proteomes" id="UP000646484"/>
    </source>
</evidence>
<dbReference type="InterPro" id="IPR011662">
    <property type="entry name" value="Secretin/TonB_short_N"/>
</dbReference>
<dbReference type="InterPro" id="IPR023997">
    <property type="entry name" value="TonB-dep_OMP_SusC/RagA_CS"/>
</dbReference>
<feature type="domain" description="Secretin/TonB short N-terminal" evidence="6">
    <location>
        <begin position="51"/>
        <end position="101"/>
    </location>
</feature>
<dbReference type="InterPro" id="IPR008969">
    <property type="entry name" value="CarboxyPept-like_regulatory"/>
</dbReference>
<keyword evidence="3" id="KW-0472">Membrane</keyword>
<feature type="signal peptide" evidence="5">
    <location>
        <begin position="1"/>
        <end position="21"/>
    </location>
</feature>
<comment type="caution">
    <text evidence="8">The sequence shown here is derived from an EMBL/GenBank/DDBJ whole genome shotgun (WGS) entry which is preliminary data.</text>
</comment>
<dbReference type="InterPro" id="IPR012910">
    <property type="entry name" value="Plug_dom"/>
</dbReference>
<keyword evidence="4" id="KW-0998">Cell outer membrane</keyword>
<dbReference type="InterPro" id="IPR036942">
    <property type="entry name" value="Beta-barrel_TonB_sf"/>
</dbReference>
<evidence type="ECO:0000256" key="2">
    <source>
        <dbReference type="ARBA" id="ARBA00022448"/>
    </source>
</evidence>
<dbReference type="InterPro" id="IPR037066">
    <property type="entry name" value="Plug_dom_sf"/>
</dbReference>
<dbReference type="SUPFAM" id="SSF56935">
    <property type="entry name" value="Porins"/>
    <property type="match status" value="1"/>
</dbReference>
<comment type="subcellular location">
    <subcellularLocation>
        <location evidence="1">Cell outer membrane</location>
    </subcellularLocation>
</comment>
<feature type="chain" id="PRO_5046383148" evidence="5">
    <location>
        <begin position="22"/>
        <end position="1184"/>
    </location>
</feature>
<dbReference type="Gene3D" id="2.170.130.10">
    <property type="entry name" value="TonB-dependent receptor, plug domain"/>
    <property type="match status" value="1"/>
</dbReference>
<reference evidence="8 9" key="1">
    <citation type="submission" date="2020-08" db="EMBL/GenBank/DDBJ databases">
        <title>Genome public.</title>
        <authorList>
            <person name="Liu C."/>
            <person name="Sun Q."/>
        </authorList>
    </citation>
    <scope>NUCLEOTIDE SEQUENCE [LARGE SCALE GENOMIC DNA]</scope>
    <source>
        <strain evidence="8 9">NSJ-56</strain>
    </source>
</reference>
<organism evidence="8 9">
    <name type="scientific">Butyricimonas hominis</name>
    <dbReference type="NCBI Taxonomy" id="2763032"/>
    <lineage>
        <taxon>Bacteria</taxon>
        <taxon>Pseudomonadati</taxon>
        <taxon>Bacteroidota</taxon>
        <taxon>Bacteroidia</taxon>
        <taxon>Bacteroidales</taxon>
        <taxon>Odoribacteraceae</taxon>
        <taxon>Butyricimonas</taxon>
    </lineage>
</organism>
<evidence type="ECO:0000259" key="6">
    <source>
        <dbReference type="Pfam" id="PF07660"/>
    </source>
</evidence>